<dbReference type="SMART" id="SM00382">
    <property type="entry name" value="AAA"/>
    <property type="match status" value="1"/>
</dbReference>
<feature type="domain" description="AAA+ ATPase" evidence="1">
    <location>
        <begin position="11"/>
        <end position="141"/>
    </location>
</feature>
<sequence>MQLGDAMHSLDPLHILVSGPSGAGKTALVHAIYESFERHHCKDLLLATSPVAVTQISRAGGLVNSHAFKYLIIDEATLFDILSLSSVWNMLALDEVSIIVLGRFELFPSASARSLYLCGGISFDGHFLRLLRLQLEQDKVLRVWRKRCVWKRLHPVSGLHPCPPIPLCESLKQRRKRRLR</sequence>
<dbReference type="SUPFAM" id="SSF52540">
    <property type="entry name" value="P-loop containing nucleoside triphosphate hydrolases"/>
    <property type="match status" value="1"/>
</dbReference>
<dbReference type="AlphaFoldDB" id="A0A6A4IID8"/>
<dbReference type="EMBL" id="ML769385">
    <property type="protein sequence ID" value="KAE9410366.1"/>
    <property type="molecule type" value="Genomic_DNA"/>
</dbReference>
<organism evidence="2 3">
    <name type="scientific">Gymnopus androsaceus JB14</name>
    <dbReference type="NCBI Taxonomy" id="1447944"/>
    <lineage>
        <taxon>Eukaryota</taxon>
        <taxon>Fungi</taxon>
        <taxon>Dikarya</taxon>
        <taxon>Basidiomycota</taxon>
        <taxon>Agaricomycotina</taxon>
        <taxon>Agaricomycetes</taxon>
        <taxon>Agaricomycetidae</taxon>
        <taxon>Agaricales</taxon>
        <taxon>Marasmiineae</taxon>
        <taxon>Omphalotaceae</taxon>
        <taxon>Gymnopus</taxon>
    </lineage>
</organism>
<accession>A0A6A4IID8</accession>
<dbReference type="InterPro" id="IPR003593">
    <property type="entry name" value="AAA+_ATPase"/>
</dbReference>
<proteinExistence type="predicted"/>
<keyword evidence="3" id="KW-1185">Reference proteome</keyword>
<name>A0A6A4IID8_9AGAR</name>
<evidence type="ECO:0000313" key="2">
    <source>
        <dbReference type="EMBL" id="KAE9410366.1"/>
    </source>
</evidence>
<gene>
    <name evidence="2" type="ORF">BT96DRAFT_373433</name>
</gene>
<dbReference type="Gene3D" id="3.40.50.300">
    <property type="entry name" value="P-loop containing nucleotide triphosphate hydrolases"/>
    <property type="match status" value="1"/>
</dbReference>
<dbReference type="Proteomes" id="UP000799118">
    <property type="component" value="Unassembled WGS sequence"/>
</dbReference>
<evidence type="ECO:0000259" key="1">
    <source>
        <dbReference type="SMART" id="SM00382"/>
    </source>
</evidence>
<reference evidence="2" key="1">
    <citation type="journal article" date="2019" name="Environ. Microbiol.">
        <title>Fungal ecological strategies reflected in gene transcription - a case study of two litter decomposers.</title>
        <authorList>
            <person name="Barbi F."/>
            <person name="Kohler A."/>
            <person name="Barry K."/>
            <person name="Baskaran P."/>
            <person name="Daum C."/>
            <person name="Fauchery L."/>
            <person name="Ihrmark K."/>
            <person name="Kuo A."/>
            <person name="LaButti K."/>
            <person name="Lipzen A."/>
            <person name="Morin E."/>
            <person name="Grigoriev I.V."/>
            <person name="Henrissat B."/>
            <person name="Lindahl B."/>
            <person name="Martin F."/>
        </authorList>
    </citation>
    <scope>NUCLEOTIDE SEQUENCE</scope>
    <source>
        <strain evidence="2">JB14</strain>
    </source>
</reference>
<dbReference type="InterPro" id="IPR027417">
    <property type="entry name" value="P-loop_NTPase"/>
</dbReference>
<protein>
    <recommendedName>
        <fullName evidence="1">AAA+ ATPase domain-containing protein</fullName>
    </recommendedName>
</protein>
<evidence type="ECO:0000313" key="3">
    <source>
        <dbReference type="Proteomes" id="UP000799118"/>
    </source>
</evidence>